<keyword evidence="4" id="KW-1185">Reference proteome</keyword>
<reference evidence="3 4" key="1">
    <citation type="submission" date="2020-05" db="EMBL/GenBank/DDBJ databases">
        <title>Mucilaginibacter mali sp. nov.</title>
        <authorList>
            <person name="Kim H.S."/>
            <person name="Lee K.C."/>
            <person name="Suh M.K."/>
            <person name="Kim J.-S."/>
            <person name="Han K.-I."/>
            <person name="Eom M.K."/>
            <person name="Shin Y.K."/>
            <person name="Lee J.-S."/>
        </authorList>
    </citation>
    <scope>NUCLEOTIDE SEQUENCE [LARGE SCALE GENOMIC DNA]</scope>
    <source>
        <strain evidence="3 4">G2-14</strain>
    </source>
</reference>
<dbReference type="PROSITE" id="PS51257">
    <property type="entry name" value="PROKAR_LIPOPROTEIN"/>
    <property type="match status" value="1"/>
</dbReference>
<dbReference type="InterPro" id="IPR041186">
    <property type="entry name" value="DUF3823_C"/>
</dbReference>
<evidence type="ECO:0000259" key="2">
    <source>
        <dbReference type="Pfam" id="PF18003"/>
    </source>
</evidence>
<feature type="domain" description="DUF3823" evidence="2">
    <location>
        <begin position="147"/>
        <end position="251"/>
    </location>
</feature>
<dbReference type="InterPro" id="IPR024278">
    <property type="entry name" value="DUF3823_N"/>
</dbReference>
<sequence>MKRLINTIALGLAIIAASSCTKVDNYAGPDQTLQGTVTDSGTGLPIQGEIGDGANSTRIKLLESSWSANPTAQYLGVHQDGTYINTKIFKATYKMTAEGPFVPMVQTTPAVDQTQTVNVDGGTTTVNFSVEPLLRLAWVGQPVINADGTLSVQVKVTRGTANALFQQAVTEIWLFVNSSQYVGNNINDAAKTGKYTGDLNAAVANGTTITLTTGNGVLPAGVLSTARDYYIRVGARTSYNLKQYNYTDVRKVVVP</sequence>
<proteinExistence type="predicted"/>
<dbReference type="Pfam" id="PF18003">
    <property type="entry name" value="DUF3823_C"/>
    <property type="match status" value="1"/>
</dbReference>
<dbReference type="EMBL" id="CP054139">
    <property type="protein sequence ID" value="QKJ30586.1"/>
    <property type="molecule type" value="Genomic_DNA"/>
</dbReference>
<dbReference type="Gene3D" id="2.60.40.1120">
    <property type="entry name" value="Carboxypeptidase-like, regulatory domain"/>
    <property type="match status" value="1"/>
</dbReference>
<dbReference type="KEGG" id="mmab:HQ865_12735"/>
<organism evidence="3 4">
    <name type="scientific">Mucilaginibacter mali</name>
    <dbReference type="NCBI Taxonomy" id="2740462"/>
    <lineage>
        <taxon>Bacteria</taxon>
        <taxon>Pseudomonadati</taxon>
        <taxon>Bacteroidota</taxon>
        <taxon>Sphingobacteriia</taxon>
        <taxon>Sphingobacteriales</taxon>
        <taxon>Sphingobacteriaceae</taxon>
        <taxon>Mucilaginibacter</taxon>
    </lineage>
</organism>
<feature type="domain" description="DUF3823" evidence="1">
    <location>
        <begin position="32"/>
        <end position="130"/>
    </location>
</feature>
<dbReference type="Pfam" id="PF12866">
    <property type="entry name" value="DUF3823"/>
    <property type="match status" value="1"/>
</dbReference>
<evidence type="ECO:0000259" key="1">
    <source>
        <dbReference type="Pfam" id="PF12866"/>
    </source>
</evidence>
<dbReference type="AlphaFoldDB" id="A0A7D4Q1M6"/>
<accession>A0A7D4Q1M6</accession>
<protein>
    <submittedName>
        <fullName evidence="3">DUF3823 domain-containing protein</fullName>
    </submittedName>
</protein>
<gene>
    <name evidence="3" type="ORF">HQ865_12735</name>
</gene>
<name>A0A7D4Q1M6_9SPHI</name>
<dbReference type="Proteomes" id="UP000505355">
    <property type="component" value="Chromosome"/>
</dbReference>
<evidence type="ECO:0000313" key="4">
    <source>
        <dbReference type="Proteomes" id="UP000505355"/>
    </source>
</evidence>
<dbReference type="RefSeq" id="WP_173415260.1">
    <property type="nucleotide sequence ID" value="NZ_CP054139.1"/>
</dbReference>
<evidence type="ECO:0000313" key="3">
    <source>
        <dbReference type="EMBL" id="QKJ30586.1"/>
    </source>
</evidence>
<dbReference type="Gene3D" id="2.60.40.2060">
    <property type="match status" value="1"/>
</dbReference>